<accession>A0A1B9GXG3</accession>
<evidence type="ECO:0000256" key="7">
    <source>
        <dbReference type="SAM" id="MobiDB-lite"/>
    </source>
</evidence>
<feature type="compositionally biased region" description="Low complexity" evidence="7">
    <location>
        <begin position="49"/>
        <end position="79"/>
    </location>
</feature>
<dbReference type="GO" id="GO:0046982">
    <property type="term" value="F:protein heterodimerization activity"/>
    <property type="evidence" value="ECO:0007669"/>
    <property type="project" value="InterPro"/>
</dbReference>
<keyword evidence="4" id="KW-0804">Transcription</keyword>
<dbReference type="PANTHER" id="PTHR10252:SF8">
    <property type="entry name" value="NUCLEAR TRANSCRIPTION FACTOR Y SUBUNIT GAMMA"/>
    <property type="match status" value="1"/>
</dbReference>
<evidence type="ECO:0000259" key="8">
    <source>
        <dbReference type="Pfam" id="PF00808"/>
    </source>
</evidence>
<dbReference type="InterPro" id="IPR050568">
    <property type="entry name" value="Transcr_DNA_Rep_Reg"/>
</dbReference>
<organism evidence="9 10">
    <name type="scientific">Kwoniella heveanensis BCC8398</name>
    <dbReference type="NCBI Taxonomy" id="1296120"/>
    <lineage>
        <taxon>Eukaryota</taxon>
        <taxon>Fungi</taxon>
        <taxon>Dikarya</taxon>
        <taxon>Basidiomycota</taxon>
        <taxon>Agaricomycotina</taxon>
        <taxon>Tremellomycetes</taxon>
        <taxon>Tremellales</taxon>
        <taxon>Cryptococcaceae</taxon>
        <taxon>Kwoniella</taxon>
    </lineage>
</organism>
<comment type="similarity">
    <text evidence="6">Belongs to the NFYC/HAP5 subunit family.</text>
</comment>
<evidence type="ECO:0000256" key="3">
    <source>
        <dbReference type="ARBA" id="ARBA00023125"/>
    </source>
</evidence>
<dbReference type="SUPFAM" id="SSF47113">
    <property type="entry name" value="Histone-fold"/>
    <property type="match status" value="1"/>
</dbReference>
<protein>
    <submittedName>
        <fullName evidence="9">Transcriptional activator HAP5</fullName>
    </submittedName>
</protein>
<dbReference type="GO" id="GO:0016602">
    <property type="term" value="C:CCAAT-binding factor complex"/>
    <property type="evidence" value="ECO:0007669"/>
    <property type="project" value="TreeGrafter"/>
</dbReference>
<name>A0A1B9GXG3_9TREE</name>
<keyword evidence="5" id="KW-0539">Nucleus</keyword>
<feature type="compositionally biased region" description="Low complexity" evidence="7">
    <location>
        <begin position="258"/>
        <end position="272"/>
    </location>
</feature>
<dbReference type="CDD" id="cd22908">
    <property type="entry name" value="HFD_NFYC-like"/>
    <property type="match status" value="1"/>
</dbReference>
<keyword evidence="2" id="KW-0805">Transcription regulation</keyword>
<feature type="compositionally biased region" description="Low complexity" evidence="7">
    <location>
        <begin position="13"/>
        <end position="41"/>
    </location>
</feature>
<comment type="subcellular location">
    <subcellularLocation>
        <location evidence="1">Nucleus</location>
    </subcellularLocation>
</comment>
<dbReference type="Pfam" id="PF00808">
    <property type="entry name" value="CBFD_NFYB_HMF"/>
    <property type="match status" value="1"/>
</dbReference>
<feature type="compositionally biased region" description="Low complexity" evidence="7">
    <location>
        <begin position="325"/>
        <end position="337"/>
    </location>
</feature>
<feature type="compositionally biased region" description="Low complexity" evidence="7">
    <location>
        <begin position="118"/>
        <end position="133"/>
    </location>
</feature>
<dbReference type="AlphaFoldDB" id="A0A1B9GXG3"/>
<feature type="region of interest" description="Disordered" evidence="7">
    <location>
        <begin position="1"/>
        <end position="133"/>
    </location>
</feature>
<evidence type="ECO:0000256" key="5">
    <source>
        <dbReference type="ARBA" id="ARBA00023242"/>
    </source>
</evidence>
<reference evidence="10" key="2">
    <citation type="submission" date="2013-12" db="EMBL/GenBank/DDBJ databases">
        <title>Evolution of pathogenesis and genome organization in the Tremellales.</title>
        <authorList>
            <person name="Cuomo C."/>
            <person name="Litvintseva A."/>
            <person name="Heitman J."/>
            <person name="Chen Y."/>
            <person name="Sun S."/>
            <person name="Springer D."/>
            <person name="Dromer F."/>
            <person name="Young S."/>
            <person name="Zeng Q."/>
            <person name="Chapman S."/>
            <person name="Gujja S."/>
            <person name="Saif S."/>
            <person name="Birren B."/>
        </authorList>
    </citation>
    <scope>NUCLEOTIDE SEQUENCE [LARGE SCALE GENOMIC DNA]</scope>
    <source>
        <strain evidence="10">BCC8398</strain>
    </source>
</reference>
<evidence type="ECO:0000256" key="6">
    <source>
        <dbReference type="ARBA" id="ARBA00038129"/>
    </source>
</evidence>
<evidence type="ECO:0000256" key="1">
    <source>
        <dbReference type="ARBA" id="ARBA00004123"/>
    </source>
</evidence>
<evidence type="ECO:0000313" key="10">
    <source>
        <dbReference type="Proteomes" id="UP000092666"/>
    </source>
</evidence>
<proteinExistence type="inferred from homology"/>
<keyword evidence="10" id="KW-1185">Reference proteome</keyword>
<dbReference type="GO" id="GO:0000978">
    <property type="term" value="F:RNA polymerase II cis-regulatory region sequence-specific DNA binding"/>
    <property type="evidence" value="ECO:0007669"/>
    <property type="project" value="TreeGrafter"/>
</dbReference>
<dbReference type="STRING" id="1296120.A0A1B9GXG3"/>
<dbReference type="OrthoDB" id="1272441at2759"/>
<dbReference type="Gene3D" id="1.10.20.10">
    <property type="entry name" value="Histone, subunit A"/>
    <property type="match status" value="1"/>
</dbReference>
<evidence type="ECO:0000256" key="2">
    <source>
        <dbReference type="ARBA" id="ARBA00023015"/>
    </source>
</evidence>
<dbReference type="InterPro" id="IPR009072">
    <property type="entry name" value="Histone-fold"/>
</dbReference>
<feature type="domain" description="Transcription factor CBF/NF-Y/archaeal histone" evidence="8">
    <location>
        <begin position="175"/>
        <end position="238"/>
    </location>
</feature>
<dbReference type="PANTHER" id="PTHR10252">
    <property type="entry name" value="HISTONE-LIKE TRANSCRIPTION FACTOR CCAAT-RELATED"/>
    <property type="match status" value="1"/>
</dbReference>
<evidence type="ECO:0000256" key="4">
    <source>
        <dbReference type="ARBA" id="ARBA00023163"/>
    </source>
</evidence>
<dbReference type="InterPro" id="IPR003958">
    <property type="entry name" value="CBFA_NFYB_domain"/>
</dbReference>
<dbReference type="EMBL" id="KI669498">
    <property type="protein sequence ID" value="OCF35721.1"/>
    <property type="molecule type" value="Genomic_DNA"/>
</dbReference>
<sequence length="350" mass="36168">MNPSYFLPNGQFASASGSSSSSGQGHGQGSHPPGMAGSMISGLGGASAGAGPSSYSFSSPSVGGSGSVSASSSTSPDAGAGTGAGTQQHQQYHQIYASQAPSGPSTSTAEQHRHQQQTASTSVSTTGTPATTSAAAVHTGPMILPHQDLNSFLESFWTRQMDNVEGENPDWKSYNLPLARIKKVMKSDEEVRMISAEAPIMFSKACEIFISELTCRAWLVAESHKRRTLQKSDVAAAIAFSDMFDFLIDIVPRDDGSSADAGNGNGANDTPAAGGGNGSGNGTNVDPDEDGGEHHPDVVEGELEDGLGGVGVDGMGISEGRYQTDQQAQDGLLQSQQEPADLYSEYVQED</sequence>
<gene>
    <name evidence="9" type="ORF">I316_02776</name>
</gene>
<evidence type="ECO:0000313" key="9">
    <source>
        <dbReference type="EMBL" id="OCF35721.1"/>
    </source>
</evidence>
<feature type="compositionally biased region" description="Polar residues" evidence="7">
    <location>
        <begin position="86"/>
        <end position="109"/>
    </location>
</feature>
<dbReference type="GO" id="GO:0001228">
    <property type="term" value="F:DNA-binding transcription activator activity, RNA polymerase II-specific"/>
    <property type="evidence" value="ECO:0007669"/>
    <property type="project" value="TreeGrafter"/>
</dbReference>
<feature type="region of interest" description="Disordered" evidence="7">
    <location>
        <begin position="258"/>
        <end position="350"/>
    </location>
</feature>
<keyword evidence="3" id="KW-0238">DNA-binding</keyword>
<dbReference type="Proteomes" id="UP000092666">
    <property type="component" value="Unassembled WGS sequence"/>
</dbReference>
<reference evidence="9 10" key="1">
    <citation type="submission" date="2013-07" db="EMBL/GenBank/DDBJ databases">
        <title>The Genome Sequence of Cryptococcus heveanensis BCC8398.</title>
        <authorList>
            <consortium name="The Broad Institute Genome Sequencing Platform"/>
            <person name="Cuomo C."/>
            <person name="Litvintseva A."/>
            <person name="Chen Y."/>
            <person name="Heitman J."/>
            <person name="Sun S."/>
            <person name="Springer D."/>
            <person name="Dromer F."/>
            <person name="Young S.K."/>
            <person name="Zeng Q."/>
            <person name="Gargeya S."/>
            <person name="Fitzgerald M."/>
            <person name="Abouelleil A."/>
            <person name="Alvarado L."/>
            <person name="Berlin A.M."/>
            <person name="Chapman S.B."/>
            <person name="Dewar J."/>
            <person name="Goldberg J."/>
            <person name="Griggs A."/>
            <person name="Gujja S."/>
            <person name="Hansen M."/>
            <person name="Howarth C."/>
            <person name="Imamovic A."/>
            <person name="Larimer J."/>
            <person name="McCowan C."/>
            <person name="Murphy C."/>
            <person name="Pearson M."/>
            <person name="Priest M."/>
            <person name="Roberts A."/>
            <person name="Saif S."/>
            <person name="Shea T."/>
            <person name="Sykes S."/>
            <person name="Wortman J."/>
            <person name="Nusbaum C."/>
            <person name="Birren B."/>
        </authorList>
    </citation>
    <scope>NUCLEOTIDE SEQUENCE [LARGE SCALE GENOMIC DNA]</scope>
    <source>
        <strain evidence="9 10">BCC8398</strain>
    </source>
</reference>
<dbReference type="FunFam" id="1.10.20.10:FF:000006">
    <property type="entry name" value="Nuclear transcription factor Y subunit gamma"/>
    <property type="match status" value="1"/>
</dbReference>